<feature type="transmembrane region" description="Helical" evidence="2">
    <location>
        <begin position="20"/>
        <end position="41"/>
    </location>
</feature>
<keyword evidence="2" id="KW-0812">Transmembrane</keyword>
<dbReference type="EMBL" id="NOXX01000214">
    <property type="protein sequence ID" value="OYQ42480.1"/>
    <property type="molecule type" value="Genomic_DNA"/>
</dbReference>
<accession>A0A255ZP78</accession>
<dbReference type="Proteomes" id="UP000216035">
    <property type="component" value="Unassembled WGS sequence"/>
</dbReference>
<dbReference type="AlphaFoldDB" id="A0A255ZP78"/>
<evidence type="ECO:0000313" key="4">
    <source>
        <dbReference type="Proteomes" id="UP000216035"/>
    </source>
</evidence>
<evidence type="ECO:0000313" key="3">
    <source>
        <dbReference type="EMBL" id="OYQ42480.1"/>
    </source>
</evidence>
<name>A0A255ZP78_9FLAO</name>
<keyword evidence="4" id="KW-1185">Reference proteome</keyword>
<gene>
    <name evidence="3" type="ORF">CHX27_11960</name>
</gene>
<keyword evidence="2" id="KW-0472">Membrane</keyword>
<sequence length="273" mass="32283">MSFSLKELYESAEERITNPFVGSFILSFLAINWEITFTLFFGDDSYYQQVYAGSKYLFLKKQFETANYIVPLLIAIIFPLVKLLLNLLVVYFSTLANEYELKILKDKGISTNLYFDLRDKYLEKIEEAQKLVANEKHIQSENDRMRESVDLYVGNLKKLEESKNEMQQQFDKLDDVTMINGDYVLDVETSIQKKFIKFESGMLVETDAYDFKTEYYIENFCYNKKQGVVTFNKFKKDLDETMRYQNLISCRYSIFENGLEGHENGVKVKYNRR</sequence>
<comment type="caution">
    <text evidence="3">The sequence shown here is derived from an EMBL/GenBank/DDBJ whole genome shotgun (WGS) entry which is preliminary data.</text>
</comment>
<proteinExistence type="predicted"/>
<evidence type="ECO:0000256" key="2">
    <source>
        <dbReference type="SAM" id="Phobius"/>
    </source>
</evidence>
<reference evidence="3 4" key="1">
    <citation type="submission" date="2017-07" db="EMBL/GenBank/DDBJ databases">
        <title>Flavobacterium cyanobacteriorum sp. nov., isolated from cyanobacterial aggregates in a eutrophic lake.</title>
        <authorList>
            <person name="Cai H."/>
        </authorList>
    </citation>
    <scope>NUCLEOTIDE SEQUENCE [LARGE SCALE GENOMIC DNA]</scope>
    <source>
        <strain evidence="3 4">TH167</strain>
    </source>
</reference>
<keyword evidence="2" id="KW-1133">Transmembrane helix</keyword>
<feature type="transmembrane region" description="Helical" evidence="2">
    <location>
        <begin position="68"/>
        <end position="92"/>
    </location>
</feature>
<feature type="coiled-coil region" evidence="1">
    <location>
        <begin position="118"/>
        <end position="176"/>
    </location>
</feature>
<organism evidence="3 4">
    <name type="scientific">Flavobacterium aurantiibacter</name>
    <dbReference type="NCBI Taxonomy" id="2023067"/>
    <lineage>
        <taxon>Bacteria</taxon>
        <taxon>Pseudomonadati</taxon>
        <taxon>Bacteroidota</taxon>
        <taxon>Flavobacteriia</taxon>
        <taxon>Flavobacteriales</taxon>
        <taxon>Flavobacteriaceae</taxon>
        <taxon>Flavobacterium</taxon>
    </lineage>
</organism>
<dbReference type="OrthoDB" id="1443905at2"/>
<dbReference type="RefSeq" id="WP_094487008.1">
    <property type="nucleotide sequence ID" value="NZ_NOXX01000214.1"/>
</dbReference>
<evidence type="ECO:0000256" key="1">
    <source>
        <dbReference type="SAM" id="Coils"/>
    </source>
</evidence>
<keyword evidence="1" id="KW-0175">Coiled coil</keyword>
<protein>
    <submittedName>
        <fullName evidence="3">Uncharacterized protein</fullName>
    </submittedName>
</protein>